<feature type="compositionally biased region" description="Basic residues" evidence="1">
    <location>
        <begin position="257"/>
        <end position="266"/>
    </location>
</feature>
<gene>
    <name evidence="2" type="ORF">B0A48_10045</name>
</gene>
<dbReference type="AlphaFoldDB" id="A0A1V8T3P8"/>
<keyword evidence="3" id="KW-1185">Reference proteome</keyword>
<feature type="compositionally biased region" description="Acidic residues" evidence="1">
    <location>
        <begin position="516"/>
        <end position="527"/>
    </location>
</feature>
<evidence type="ECO:0000313" key="2">
    <source>
        <dbReference type="EMBL" id="OQO05949.1"/>
    </source>
</evidence>
<sequence>MKGGKRPNDQVDEPEEQSTMTQFERYRAALRENLPELEDDHPLFSQIAVDRFCGFFAPSTPESASSAPSASNITSSAVPTLVRPSDTERLRAIDDHIADGGIVNPTHAVRGVGRYEWLMPYDRQRALSLNIDNQEAFTAMREQGLLAVADGPRSEPGVVWYPERSYVNPRRQPDSPGHFDFQSPDDEELAALNFGGPTGYGLPVRPSAAQIWQLRGAFLRQRRNNLTENITVVWIPEEHDADAAPPTNTAPAAPTTKPKRKYKKRLPSANNDDQETQPETYDPTNGQPGGINDQTSTRDHPRYYAIKVDGVWICQDRSRAQVGLREPHLMRAYGKTGWRTWNPTKPPKLKDFDWNNKTHIDLLDRWRYQVGYRSDFDNLREEHRDLYSLEECQWLAEEYQALKKDGRTHPPDNFLDMSERFNAKFSSDRNNGAMRTKYDRVRKDFEKVGKVTGPTLYEKRPKAKPTSKIPLVVKKPAASEVVKPATPGMLDIVKAALTSITPSEPVDSTPAQQQPPEDDSIDLEDGTEVTGEGTEVSETAKEGEEKTEIVSGADEDTAILVTSDDSAGAAEEAAQILRRMSGGGRDGEK</sequence>
<dbReference type="InParanoid" id="A0A1V8T3P8"/>
<feature type="compositionally biased region" description="Basic and acidic residues" evidence="1">
    <location>
        <begin position="538"/>
        <end position="548"/>
    </location>
</feature>
<feature type="compositionally biased region" description="Polar residues" evidence="1">
    <location>
        <begin position="277"/>
        <end position="286"/>
    </location>
</feature>
<proteinExistence type="predicted"/>
<evidence type="ECO:0000313" key="3">
    <source>
        <dbReference type="Proteomes" id="UP000192596"/>
    </source>
</evidence>
<feature type="compositionally biased region" description="Low complexity" evidence="1">
    <location>
        <begin position="528"/>
        <end position="537"/>
    </location>
</feature>
<organism evidence="2 3">
    <name type="scientific">Cryoendolithus antarcticus</name>
    <dbReference type="NCBI Taxonomy" id="1507870"/>
    <lineage>
        <taxon>Eukaryota</taxon>
        <taxon>Fungi</taxon>
        <taxon>Dikarya</taxon>
        <taxon>Ascomycota</taxon>
        <taxon>Pezizomycotina</taxon>
        <taxon>Dothideomycetes</taxon>
        <taxon>Dothideomycetidae</taxon>
        <taxon>Cladosporiales</taxon>
        <taxon>Cladosporiaceae</taxon>
        <taxon>Cryoendolithus</taxon>
    </lineage>
</organism>
<reference evidence="3" key="1">
    <citation type="submission" date="2017-03" db="EMBL/GenBank/DDBJ databases">
        <title>Genomes of endolithic fungi from Antarctica.</title>
        <authorList>
            <person name="Coleine C."/>
            <person name="Masonjones S."/>
            <person name="Stajich J.E."/>
        </authorList>
    </citation>
    <scope>NUCLEOTIDE SEQUENCE [LARGE SCALE GENOMIC DNA]</scope>
    <source>
        <strain evidence="3">CCFEE 5527</strain>
    </source>
</reference>
<dbReference type="Proteomes" id="UP000192596">
    <property type="component" value="Unassembled WGS sequence"/>
</dbReference>
<dbReference type="OrthoDB" id="3650051at2759"/>
<accession>A0A1V8T3P8</accession>
<evidence type="ECO:0000256" key="1">
    <source>
        <dbReference type="SAM" id="MobiDB-lite"/>
    </source>
</evidence>
<feature type="region of interest" description="Disordered" evidence="1">
    <location>
        <begin position="241"/>
        <end position="299"/>
    </location>
</feature>
<dbReference type="EMBL" id="NAJO01000018">
    <property type="protein sequence ID" value="OQO05949.1"/>
    <property type="molecule type" value="Genomic_DNA"/>
</dbReference>
<feature type="region of interest" description="Disordered" evidence="1">
    <location>
        <begin position="1"/>
        <end position="21"/>
    </location>
</feature>
<protein>
    <submittedName>
        <fullName evidence="2">Uncharacterized protein</fullName>
    </submittedName>
</protein>
<feature type="compositionally biased region" description="Low complexity" evidence="1">
    <location>
        <begin position="243"/>
        <end position="256"/>
    </location>
</feature>
<comment type="caution">
    <text evidence="2">The sequence shown here is derived from an EMBL/GenBank/DDBJ whole genome shotgun (WGS) entry which is preliminary data.</text>
</comment>
<name>A0A1V8T3P8_9PEZI</name>
<feature type="region of interest" description="Disordered" evidence="1">
    <location>
        <begin position="502"/>
        <end position="558"/>
    </location>
</feature>